<dbReference type="GO" id="GO:0043531">
    <property type="term" value="F:ADP binding"/>
    <property type="evidence" value="ECO:0007669"/>
    <property type="project" value="InterPro"/>
</dbReference>
<protein>
    <submittedName>
        <fullName evidence="2">Tetratricopeptide repeat-containing protein</fullName>
    </submittedName>
</protein>
<name>A0A1G8WMA6_9ACTN</name>
<dbReference type="PANTHER" id="PTHR46082:SF6">
    <property type="entry name" value="AAA+ ATPASE DOMAIN-CONTAINING PROTEIN-RELATED"/>
    <property type="match status" value="1"/>
</dbReference>
<dbReference type="OrthoDB" id="580767at2"/>
<dbReference type="PANTHER" id="PTHR46082">
    <property type="entry name" value="ATP/GTP-BINDING PROTEIN-RELATED"/>
    <property type="match status" value="1"/>
</dbReference>
<dbReference type="STRING" id="683260.SAMN05421874_103232"/>
<feature type="domain" description="NB-ARC" evidence="1">
    <location>
        <begin position="59"/>
        <end position="195"/>
    </location>
</feature>
<dbReference type="Pfam" id="PF00931">
    <property type="entry name" value="NB-ARC"/>
    <property type="match status" value="1"/>
</dbReference>
<dbReference type="EMBL" id="FNFB01000003">
    <property type="protein sequence ID" value="SDJ79482.1"/>
    <property type="molecule type" value="Genomic_DNA"/>
</dbReference>
<sequence length="856" mass="95535">MSVSSAHDFSREPAVWGKIPQRNINFTGRTELLEKLHEALRADVTAVLPDRDQGNVPRTLHGLGGVGKTQLVIEYAHRYKGEYDLVWWVPADQPVLLKSSLAGLASRLQLSVSPSLGVEAVTSAVLDALRRGEPYSRWLLIFDNADAPESISDVIPHGPGHVLITSRNHSWQGVVDTISVDVFERDESIEFLMKRIRRRINREQAGQLADALGHLPLALEQAGALQVETGMEADEYLRLLDERVTELLSASKPSDYPHSMTAAWSISVAQLKERMPEAVDLLRACAFFGPEPIPRNVFRQLPARFAESSRFARMLGNTIQISRAIGELGRYALARIDSPDDHSQSPDRPRHTIQVHRLVQALLRDEISRDEWPGWRREVHLLLAAATHNQEPDDNASWSQYSWLVGHVLPSHVAESDDPRVRAFALKTVRYLYTSGDFKSAREMVELFIERWSADGDDDDQFLLGAQRHLGIIIREQGEIRTSYELNRRLMDRMRAALGDDHDETLLLVNSHGADLRFLGRFSEALSHDRDSLRRHEERFGPDHPRTLRAKNNLALDLLLVGDYAEAERLQEETYTTQEQAGSSKQNILASLNGLARVVRLSGRYREACDIGQDAYAYGLQEIPGHPWTLRAAKDLSIALRRAGQAEEALELARRTFELQQSTVGLAHPDSLAAALCLANAMRATGSLEESLTLLVEVVKLYPQMFGEEHPFRFGCDMNLALLLRVNDQADEAKRLDERALEGFDRTLTRDHHFTLTCAINLASDMAVLGDVGAARDLGETTLRRLRDLLGFDHPLTLACAANLVADLATLGDDGAAALREETLAAFERVLGPDHPDTLVAVSGGRLDFDFDPPVL</sequence>
<dbReference type="InterPro" id="IPR053137">
    <property type="entry name" value="NLR-like"/>
</dbReference>
<keyword evidence="3" id="KW-1185">Reference proteome</keyword>
<dbReference type="Proteomes" id="UP000198683">
    <property type="component" value="Unassembled WGS sequence"/>
</dbReference>
<dbReference type="SUPFAM" id="SSF52540">
    <property type="entry name" value="P-loop containing nucleoside triphosphate hydrolases"/>
    <property type="match status" value="1"/>
</dbReference>
<dbReference type="Pfam" id="PF13424">
    <property type="entry name" value="TPR_12"/>
    <property type="match status" value="3"/>
</dbReference>
<reference evidence="2 3" key="1">
    <citation type="submission" date="2016-10" db="EMBL/GenBank/DDBJ databases">
        <authorList>
            <person name="de Groot N.N."/>
        </authorList>
    </citation>
    <scope>NUCLEOTIDE SEQUENCE [LARGE SCALE GENOMIC DNA]</scope>
    <source>
        <strain evidence="2 3">CGMCC 4.5681</strain>
    </source>
</reference>
<dbReference type="AlphaFoldDB" id="A0A1G8WMA6"/>
<evidence type="ECO:0000259" key="1">
    <source>
        <dbReference type="Pfam" id="PF00931"/>
    </source>
</evidence>
<dbReference type="InterPro" id="IPR011990">
    <property type="entry name" value="TPR-like_helical_dom_sf"/>
</dbReference>
<dbReference type="NCBIfam" id="NF040586">
    <property type="entry name" value="FxSxx_TPR"/>
    <property type="match status" value="1"/>
</dbReference>
<dbReference type="Pfam" id="PF13374">
    <property type="entry name" value="TPR_10"/>
    <property type="match status" value="2"/>
</dbReference>
<dbReference type="Gene3D" id="3.40.50.300">
    <property type="entry name" value="P-loop containing nucleotide triphosphate hydrolases"/>
    <property type="match status" value="1"/>
</dbReference>
<dbReference type="RefSeq" id="WP_090761255.1">
    <property type="nucleotide sequence ID" value="NZ_FNFB01000003.1"/>
</dbReference>
<proteinExistence type="predicted"/>
<dbReference type="SUPFAM" id="SSF48452">
    <property type="entry name" value="TPR-like"/>
    <property type="match status" value="3"/>
</dbReference>
<dbReference type="InterPro" id="IPR002182">
    <property type="entry name" value="NB-ARC"/>
</dbReference>
<dbReference type="InterPro" id="IPR027417">
    <property type="entry name" value="P-loop_NTPase"/>
</dbReference>
<accession>A0A1G8WMA6</accession>
<evidence type="ECO:0000313" key="2">
    <source>
        <dbReference type="EMBL" id="SDJ79482.1"/>
    </source>
</evidence>
<gene>
    <name evidence="2" type="ORF">SAMN05421874_103232</name>
</gene>
<evidence type="ECO:0000313" key="3">
    <source>
        <dbReference type="Proteomes" id="UP000198683"/>
    </source>
</evidence>
<organism evidence="2 3">
    <name type="scientific">Nonomuraea maritima</name>
    <dbReference type="NCBI Taxonomy" id="683260"/>
    <lineage>
        <taxon>Bacteria</taxon>
        <taxon>Bacillati</taxon>
        <taxon>Actinomycetota</taxon>
        <taxon>Actinomycetes</taxon>
        <taxon>Streptosporangiales</taxon>
        <taxon>Streptosporangiaceae</taxon>
        <taxon>Nonomuraea</taxon>
    </lineage>
</organism>
<dbReference type="Gene3D" id="1.25.40.10">
    <property type="entry name" value="Tetratricopeptide repeat domain"/>
    <property type="match status" value="2"/>
</dbReference>